<organism evidence="3 4">
    <name type="scientific">Dinoponera quadriceps</name>
    <name type="common">South American ant</name>
    <dbReference type="NCBI Taxonomy" id="609295"/>
    <lineage>
        <taxon>Eukaryota</taxon>
        <taxon>Metazoa</taxon>
        <taxon>Ecdysozoa</taxon>
        <taxon>Arthropoda</taxon>
        <taxon>Hexapoda</taxon>
        <taxon>Insecta</taxon>
        <taxon>Pterygota</taxon>
        <taxon>Neoptera</taxon>
        <taxon>Endopterygota</taxon>
        <taxon>Hymenoptera</taxon>
        <taxon>Apocrita</taxon>
        <taxon>Aculeata</taxon>
        <taxon>Formicoidea</taxon>
        <taxon>Formicidae</taxon>
        <taxon>Ponerinae</taxon>
        <taxon>Ponerini</taxon>
        <taxon>Dinoponera</taxon>
    </lineage>
</organism>
<name>A0A6P3WQL3_DINQU</name>
<protein>
    <submittedName>
        <fullName evidence="4">Uncharacterized protein LOC106741021</fullName>
    </submittedName>
</protein>
<proteinExistence type="predicted"/>
<sequence>MQNINSNKHSINAEHEVSQGTAECDLVEHKALQQQVAKLGEVNANLEDAIQIKNSQLNSAHHERGRLLSEVKKQKRCNRNLKQQLDDERHFYQREKDHFTEEMQRYRVRCTGNVFTKLDQQRRKELEQVQDTLETENKQFKEELANKNEVIYNLCIKFLRMKYAKDILRNKLDQLLHEHLLVMAEMMEKLDEARKELNLIVSRKFQEPLPLSKAKFLQVVQRNNRLIYENATLKARVHLLMQKLKSNVQKPKKINVDAAIIEKLSTQSCTRSILSKTEKIALFKKLSQSVDHSEDAEIISRIYSRNTDDRTFGDVKDIEEDLKEFHTERAQSAPGIVDTSTVSQGNRKR</sequence>
<dbReference type="OrthoDB" id="7600531at2759"/>
<evidence type="ECO:0000256" key="1">
    <source>
        <dbReference type="SAM" id="Coils"/>
    </source>
</evidence>
<feature type="coiled-coil region" evidence="1">
    <location>
        <begin position="176"/>
        <end position="203"/>
    </location>
</feature>
<dbReference type="RefSeq" id="XP_014468064.1">
    <property type="nucleotide sequence ID" value="XM_014612578.1"/>
</dbReference>
<dbReference type="Proteomes" id="UP000515204">
    <property type="component" value="Unplaced"/>
</dbReference>
<evidence type="ECO:0000256" key="2">
    <source>
        <dbReference type="SAM" id="MobiDB-lite"/>
    </source>
</evidence>
<keyword evidence="3" id="KW-1185">Reference proteome</keyword>
<dbReference type="AlphaFoldDB" id="A0A6P3WQL3"/>
<reference evidence="4" key="1">
    <citation type="submission" date="2025-08" db="UniProtKB">
        <authorList>
            <consortium name="RefSeq"/>
        </authorList>
    </citation>
    <scope>IDENTIFICATION</scope>
</reference>
<evidence type="ECO:0000313" key="4">
    <source>
        <dbReference type="RefSeq" id="XP_014468064.1"/>
    </source>
</evidence>
<accession>A0A6P3WQL3</accession>
<dbReference type="KEGG" id="dqu:106741021"/>
<feature type="region of interest" description="Disordered" evidence="2">
    <location>
        <begin position="328"/>
        <end position="349"/>
    </location>
</feature>
<keyword evidence="1" id="KW-0175">Coiled coil</keyword>
<dbReference type="GeneID" id="106741021"/>
<evidence type="ECO:0000313" key="3">
    <source>
        <dbReference type="Proteomes" id="UP000515204"/>
    </source>
</evidence>
<gene>
    <name evidence="4" type="primary">LOC106741021</name>
</gene>
<feature type="coiled-coil region" evidence="1">
    <location>
        <begin position="29"/>
        <end position="150"/>
    </location>
</feature>
<feature type="compositionally biased region" description="Polar residues" evidence="2">
    <location>
        <begin position="338"/>
        <end position="349"/>
    </location>
</feature>